<keyword evidence="1" id="KW-1133">Transmembrane helix</keyword>
<organism evidence="3">
    <name type="scientific">hydrothermal vent metagenome</name>
    <dbReference type="NCBI Taxonomy" id="652676"/>
    <lineage>
        <taxon>unclassified sequences</taxon>
        <taxon>metagenomes</taxon>
        <taxon>ecological metagenomes</taxon>
    </lineage>
</organism>
<feature type="domain" description="VanZ-like" evidence="2">
    <location>
        <begin position="39"/>
        <end position="120"/>
    </location>
</feature>
<dbReference type="Pfam" id="PF04892">
    <property type="entry name" value="VanZ"/>
    <property type="match status" value="1"/>
</dbReference>
<evidence type="ECO:0000313" key="3">
    <source>
        <dbReference type="EMBL" id="VAW27779.1"/>
    </source>
</evidence>
<dbReference type="NCBIfam" id="NF037970">
    <property type="entry name" value="vanZ_1"/>
    <property type="match status" value="1"/>
</dbReference>
<dbReference type="InterPro" id="IPR006976">
    <property type="entry name" value="VanZ-like"/>
</dbReference>
<name>A0A3B0UT05_9ZZZZ</name>
<feature type="transmembrane region" description="Helical" evidence="1">
    <location>
        <begin position="41"/>
        <end position="58"/>
    </location>
</feature>
<protein>
    <recommendedName>
        <fullName evidence="2">VanZ-like domain-containing protein</fullName>
    </recommendedName>
</protein>
<dbReference type="PANTHER" id="PTHR28008:SF1">
    <property type="entry name" value="DOMAIN PROTEIN, PUTATIVE (AFU_ORTHOLOGUE AFUA_3G10980)-RELATED"/>
    <property type="match status" value="1"/>
</dbReference>
<keyword evidence="1" id="KW-0472">Membrane</keyword>
<proteinExistence type="predicted"/>
<evidence type="ECO:0000259" key="2">
    <source>
        <dbReference type="Pfam" id="PF04892"/>
    </source>
</evidence>
<evidence type="ECO:0000256" key="1">
    <source>
        <dbReference type="SAM" id="Phobius"/>
    </source>
</evidence>
<dbReference type="PANTHER" id="PTHR28008">
    <property type="entry name" value="DOMAIN PROTEIN, PUTATIVE (AFU_ORTHOLOGUE AFUA_3G10980)-RELATED"/>
    <property type="match status" value="1"/>
</dbReference>
<sequence>MLKKLWPALLWSVIILLLTGLPGNDFPKINTFWGWLEPDKVVHIFIFGVLTFLILFGFREQYFSSSKRYIFGIIAVIVTAVYGLITEVLQFYVFIGRSGNRFDFFADTIGAIGGWLLFIYLYRKKIRKNESHYKEFN</sequence>
<dbReference type="AlphaFoldDB" id="A0A3B0UT05"/>
<dbReference type="EMBL" id="UOET01000157">
    <property type="protein sequence ID" value="VAW27779.1"/>
    <property type="molecule type" value="Genomic_DNA"/>
</dbReference>
<reference evidence="3" key="1">
    <citation type="submission" date="2018-06" db="EMBL/GenBank/DDBJ databases">
        <authorList>
            <person name="Zhirakovskaya E."/>
        </authorList>
    </citation>
    <scope>NUCLEOTIDE SEQUENCE</scope>
</reference>
<feature type="transmembrane region" description="Helical" evidence="1">
    <location>
        <begin position="104"/>
        <end position="122"/>
    </location>
</feature>
<gene>
    <name evidence="3" type="ORF">MNBD_BACTEROID07-1525</name>
</gene>
<keyword evidence="1" id="KW-0812">Transmembrane</keyword>
<feature type="transmembrane region" description="Helical" evidence="1">
    <location>
        <begin position="70"/>
        <end position="92"/>
    </location>
</feature>
<accession>A0A3B0UT05</accession>